<evidence type="ECO:0000256" key="1">
    <source>
        <dbReference type="SAM" id="MobiDB-lite"/>
    </source>
</evidence>
<dbReference type="PANTHER" id="PTHR30383">
    <property type="entry name" value="THIOESTERASE 1/PROTEASE 1/LYSOPHOSPHOLIPASE L1"/>
    <property type="match status" value="1"/>
</dbReference>
<dbReference type="Pfam" id="PF13472">
    <property type="entry name" value="Lipase_GDSL_2"/>
    <property type="match status" value="1"/>
</dbReference>
<name>D1A4M6_THECD</name>
<dbReference type="InterPro" id="IPR036514">
    <property type="entry name" value="SGNH_hydro_sf"/>
</dbReference>
<dbReference type="SUPFAM" id="SSF52266">
    <property type="entry name" value="SGNH hydrolase"/>
    <property type="match status" value="1"/>
</dbReference>
<dbReference type="PROSITE" id="PS51257">
    <property type="entry name" value="PROKAR_LIPOPROTEIN"/>
    <property type="match status" value="1"/>
</dbReference>
<dbReference type="EMBL" id="CP001738">
    <property type="protein sequence ID" value="ACY96261.1"/>
    <property type="molecule type" value="Genomic_DNA"/>
</dbReference>
<accession>D1A4M6</accession>
<evidence type="ECO:0000259" key="3">
    <source>
        <dbReference type="Pfam" id="PF13472"/>
    </source>
</evidence>
<protein>
    <submittedName>
        <fullName evidence="4">Lipolytic protein G-D-S-L family</fullName>
    </submittedName>
</protein>
<dbReference type="InterPro" id="IPR051532">
    <property type="entry name" value="Ester_Hydrolysis_Enzymes"/>
</dbReference>
<proteinExistence type="predicted"/>
<dbReference type="InterPro" id="IPR013830">
    <property type="entry name" value="SGNH_hydro"/>
</dbReference>
<feature type="region of interest" description="Disordered" evidence="1">
    <location>
        <begin position="232"/>
        <end position="262"/>
    </location>
</feature>
<dbReference type="AlphaFoldDB" id="D1A4M6"/>
<dbReference type="KEGG" id="tcu:Tcur_0666"/>
<organism evidence="4 5">
    <name type="scientific">Thermomonospora curvata (strain ATCC 19995 / DSM 43183 / JCM 3096 / KCTC 9072 / NBRC 15933 / NCIMB 10081 / Henssen B9)</name>
    <dbReference type="NCBI Taxonomy" id="471852"/>
    <lineage>
        <taxon>Bacteria</taxon>
        <taxon>Bacillati</taxon>
        <taxon>Actinomycetota</taxon>
        <taxon>Actinomycetes</taxon>
        <taxon>Streptosporangiales</taxon>
        <taxon>Thermomonosporaceae</taxon>
        <taxon>Thermomonospora</taxon>
    </lineage>
</organism>
<evidence type="ECO:0000313" key="4">
    <source>
        <dbReference type="EMBL" id="ACY96261.1"/>
    </source>
</evidence>
<evidence type="ECO:0000256" key="2">
    <source>
        <dbReference type="SAM" id="SignalP"/>
    </source>
</evidence>
<dbReference type="CDD" id="cd00229">
    <property type="entry name" value="SGNH_hydrolase"/>
    <property type="match status" value="1"/>
</dbReference>
<dbReference type="Proteomes" id="UP000001918">
    <property type="component" value="Chromosome"/>
</dbReference>
<keyword evidence="2" id="KW-0732">Signal</keyword>
<sequence length="262" mass="28148">MPRLVWCALVALLLCGCSTSQAAEPAGDPASAAPPRLHVPVVFMLGDSYTAGIKSVPPEKTYAAETARRLGWQVVIAGYAGTGFMARGKIGKNFADLYDAQLAWRPAPDMIVVSGGHNDRHPPDQVALAANRLLTEITVRWPKTHVVLVGPMWGGDPPPRALRVRDALRTTATTLKVPFIDPLAERWITGNVHKGTGNAKRYILPDGTHPTAAGNRYIADRLVTALRARGLDHPMQGVPARRPTPQHAEAGAPAGRDDPKRP</sequence>
<feature type="chain" id="PRO_5003019496" evidence="2">
    <location>
        <begin position="23"/>
        <end position="262"/>
    </location>
</feature>
<feature type="signal peptide" evidence="2">
    <location>
        <begin position="1"/>
        <end position="22"/>
    </location>
</feature>
<evidence type="ECO:0000313" key="5">
    <source>
        <dbReference type="Proteomes" id="UP000001918"/>
    </source>
</evidence>
<dbReference type="HOGENOM" id="CLU_1061448_0_0_11"/>
<dbReference type="eggNOG" id="COG2755">
    <property type="taxonomic scope" value="Bacteria"/>
</dbReference>
<feature type="domain" description="SGNH hydrolase-type esterase" evidence="3">
    <location>
        <begin position="45"/>
        <end position="216"/>
    </location>
</feature>
<reference evidence="4 5" key="1">
    <citation type="journal article" date="2011" name="Stand. Genomic Sci.">
        <title>Complete genome sequence of Thermomonospora curvata type strain (B9).</title>
        <authorList>
            <person name="Chertkov O."/>
            <person name="Sikorski J."/>
            <person name="Nolan M."/>
            <person name="Lapidus A."/>
            <person name="Lucas S."/>
            <person name="Del Rio T.G."/>
            <person name="Tice H."/>
            <person name="Cheng J.F."/>
            <person name="Goodwin L."/>
            <person name="Pitluck S."/>
            <person name="Liolios K."/>
            <person name="Ivanova N."/>
            <person name="Mavromatis K."/>
            <person name="Mikhailova N."/>
            <person name="Ovchinnikova G."/>
            <person name="Pati A."/>
            <person name="Chen A."/>
            <person name="Palaniappan K."/>
            <person name="Djao O.D."/>
            <person name="Land M."/>
            <person name="Hauser L."/>
            <person name="Chang Y.J."/>
            <person name="Jeffries C.D."/>
            <person name="Brettin T."/>
            <person name="Han C."/>
            <person name="Detter J.C."/>
            <person name="Rohde M."/>
            <person name="Goker M."/>
            <person name="Woyke T."/>
            <person name="Bristow J."/>
            <person name="Eisen J.A."/>
            <person name="Markowitz V."/>
            <person name="Hugenholtz P."/>
            <person name="Klenk H.P."/>
            <person name="Kyrpides N.C."/>
        </authorList>
    </citation>
    <scope>NUCLEOTIDE SEQUENCE [LARGE SCALE GENOMIC DNA]</scope>
    <source>
        <strain evidence="5">ATCC 19995 / DSM 43183 / JCM 3096 / KCTC 9072 / NBRC 15933 / NCIMB 10081 / Henssen B9</strain>
    </source>
</reference>
<dbReference type="STRING" id="471852.Tcur_0666"/>
<gene>
    <name evidence="4" type="ordered locus">Tcur_0666</name>
</gene>
<keyword evidence="5" id="KW-1185">Reference proteome</keyword>
<dbReference type="Gene3D" id="3.40.50.1110">
    <property type="entry name" value="SGNH hydrolase"/>
    <property type="match status" value="1"/>
</dbReference>